<dbReference type="AlphaFoldDB" id="A0A8H6Z643"/>
<proteinExistence type="predicted"/>
<dbReference type="Proteomes" id="UP000623467">
    <property type="component" value="Unassembled WGS sequence"/>
</dbReference>
<gene>
    <name evidence="2" type="ORF">MSAN_00762700</name>
</gene>
<evidence type="ECO:0000313" key="2">
    <source>
        <dbReference type="EMBL" id="KAF7371269.1"/>
    </source>
</evidence>
<keyword evidence="1" id="KW-0472">Membrane</keyword>
<evidence type="ECO:0000256" key="1">
    <source>
        <dbReference type="SAM" id="Phobius"/>
    </source>
</evidence>
<dbReference type="OrthoDB" id="3351168at2759"/>
<keyword evidence="3" id="KW-1185">Reference proteome</keyword>
<evidence type="ECO:0000313" key="3">
    <source>
        <dbReference type="Proteomes" id="UP000623467"/>
    </source>
</evidence>
<dbReference type="EMBL" id="JACAZH010000004">
    <property type="protein sequence ID" value="KAF7371269.1"/>
    <property type="molecule type" value="Genomic_DNA"/>
</dbReference>
<feature type="transmembrane region" description="Helical" evidence="1">
    <location>
        <begin position="533"/>
        <end position="551"/>
    </location>
</feature>
<feature type="transmembrane region" description="Helical" evidence="1">
    <location>
        <begin position="137"/>
        <end position="160"/>
    </location>
</feature>
<name>A0A8H6Z643_9AGAR</name>
<accession>A0A8H6Z643</accession>
<keyword evidence="1" id="KW-1133">Transmembrane helix</keyword>
<organism evidence="2 3">
    <name type="scientific">Mycena sanguinolenta</name>
    <dbReference type="NCBI Taxonomy" id="230812"/>
    <lineage>
        <taxon>Eukaryota</taxon>
        <taxon>Fungi</taxon>
        <taxon>Dikarya</taxon>
        <taxon>Basidiomycota</taxon>
        <taxon>Agaricomycotina</taxon>
        <taxon>Agaricomycetes</taxon>
        <taxon>Agaricomycetidae</taxon>
        <taxon>Agaricales</taxon>
        <taxon>Marasmiineae</taxon>
        <taxon>Mycenaceae</taxon>
        <taxon>Mycena</taxon>
    </lineage>
</organism>
<protein>
    <submittedName>
        <fullName evidence="2">Uncharacterized protein</fullName>
    </submittedName>
</protein>
<reference evidence="2" key="1">
    <citation type="submission" date="2020-05" db="EMBL/GenBank/DDBJ databases">
        <title>Mycena genomes resolve the evolution of fungal bioluminescence.</title>
        <authorList>
            <person name="Tsai I.J."/>
        </authorList>
    </citation>
    <scope>NUCLEOTIDE SEQUENCE</scope>
    <source>
        <strain evidence="2">160909Yilan</strain>
    </source>
</reference>
<keyword evidence="1" id="KW-0812">Transmembrane</keyword>
<comment type="caution">
    <text evidence="2">The sequence shown here is derived from an EMBL/GenBank/DDBJ whole genome shotgun (WGS) entry which is preliminary data.</text>
</comment>
<sequence>MQSNNSLRQSASTLGKAEDQQSTGEVKYTRRMIWPLCIIVGQGLLLSLAWGFFAGVRARGRIPLPATAALLAQNNPLSKTYIVTFLATSLSAVSSYLFSQAVRHTILVYLTRSLSVSTLGFGILISRRTLILERQAILWVLTGGVFFLATLGQTASWTALLTPNTVVSLTPLEGKEIDLRSDAFSESTSQFYALWNGTAAENLQNYLESSSISPFLGASGIASASYAAGYYSVVNFNGQDYLASTGGIAPTYLIDANLASTTKGLSTSNTKPLPPAGTLFNTSMIQQGLTADVSCQYQQLNENTNPPVMRDAYTVNIQEGNVDVPYSVTSVSTVCPNGQVITSSLLSGTNETLVSLICATTNVAGSPTYTVIIDGQGVYAGPNGASVQCTMTPQIQDYVVSYSGRFIDSIPVSEPLDPRIAPAPAGVADIAAYCLSRVFQYGQNGMRNVVGDSMSAIFTGQNYEGRSLSETTLWEDYIRGVVEFVGTAVKWDLTWVNGPLGGNPPSTMTHTISGHAFTTSLGWEYNKAASPAFLIPSTFVAVASILIALFAQFRNRGIPEQHADFDPNDPLMLMAAASAGGLRETFPGLTQSVIKEGGLTKVSLGQIDDRHGFVEVV</sequence>
<feature type="transmembrane region" description="Helical" evidence="1">
    <location>
        <begin position="80"/>
        <end position="98"/>
    </location>
</feature>
<feature type="transmembrane region" description="Helical" evidence="1">
    <location>
        <begin position="32"/>
        <end position="53"/>
    </location>
</feature>